<proteinExistence type="predicted"/>
<reference evidence="1 2" key="1">
    <citation type="submission" date="2018-11" db="EMBL/GenBank/DDBJ databases">
        <title>Rufibacter latericius sp. nov., isolated from water in Baiyang Lake.</title>
        <authorList>
            <person name="Yang Y."/>
        </authorList>
    </citation>
    <scope>NUCLEOTIDE SEQUENCE [LARGE SCALE GENOMIC DNA]</scope>
    <source>
        <strain evidence="1 2">R-22-1c-1</strain>
    </source>
</reference>
<accession>A0A3M9MY36</accession>
<comment type="caution">
    <text evidence="1">The sequence shown here is derived from an EMBL/GenBank/DDBJ whole genome shotgun (WGS) entry which is preliminary data.</text>
</comment>
<organism evidence="1 2">
    <name type="scientific">Rufibacter latericius</name>
    <dbReference type="NCBI Taxonomy" id="2487040"/>
    <lineage>
        <taxon>Bacteria</taxon>
        <taxon>Pseudomonadati</taxon>
        <taxon>Bacteroidota</taxon>
        <taxon>Cytophagia</taxon>
        <taxon>Cytophagales</taxon>
        <taxon>Hymenobacteraceae</taxon>
        <taxon>Rufibacter</taxon>
    </lineage>
</organism>
<dbReference type="AlphaFoldDB" id="A0A3M9MY36"/>
<evidence type="ECO:0000313" key="1">
    <source>
        <dbReference type="EMBL" id="RNI30439.1"/>
    </source>
</evidence>
<gene>
    <name evidence="1" type="ORF">EFB08_04005</name>
</gene>
<sequence length="62" mass="6915">MIMEGKVSLIIKATLIIIKLTSRAYHFKLELGGKNSILDEKKTILGKGGNEIWTCNKKAVQQ</sequence>
<dbReference type="Proteomes" id="UP000272117">
    <property type="component" value="Unassembled WGS sequence"/>
</dbReference>
<protein>
    <submittedName>
        <fullName evidence="1">Uncharacterized protein</fullName>
    </submittedName>
</protein>
<keyword evidence="2" id="KW-1185">Reference proteome</keyword>
<evidence type="ECO:0000313" key="2">
    <source>
        <dbReference type="Proteomes" id="UP000272117"/>
    </source>
</evidence>
<name>A0A3M9MY36_9BACT</name>
<dbReference type="EMBL" id="RJJD01000002">
    <property type="protein sequence ID" value="RNI30439.1"/>
    <property type="molecule type" value="Genomic_DNA"/>
</dbReference>